<sequence length="169" mass="19568">MNNSYFWPPICFGKGHSILYSKLEDYFREESRISQTTFGHLSALVKATLSFVQNSMITSEKSQDISNNHWPPFCFGIGHALILYFKTRMITSEKSEDISNNIWPPFCFGKGHDILCSKLDDYFREERGYLKQHKKQQHCNTNTDQARGHASLTNTGREPLRPNLCRGNR</sequence>
<feature type="non-terminal residue" evidence="2">
    <location>
        <position position="169"/>
    </location>
</feature>
<evidence type="ECO:0000313" key="2">
    <source>
        <dbReference type="EMBL" id="KAK7035438.1"/>
    </source>
</evidence>
<dbReference type="EMBL" id="JAXCGZ010022220">
    <property type="protein sequence ID" value="KAK7035438.1"/>
    <property type="molecule type" value="Genomic_DNA"/>
</dbReference>
<evidence type="ECO:0000313" key="3">
    <source>
        <dbReference type="Proteomes" id="UP001381693"/>
    </source>
</evidence>
<keyword evidence="3" id="KW-1185">Reference proteome</keyword>
<protein>
    <submittedName>
        <fullName evidence="2">Uncharacterized protein</fullName>
    </submittedName>
</protein>
<feature type="region of interest" description="Disordered" evidence="1">
    <location>
        <begin position="138"/>
        <end position="169"/>
    </location>
</feature>
<feature type="compositionally biased region" description="Polar residues" evidence="1">
    <location>
        <begin position="138"/>
        <end position="156"/>
    </location>
</feature>
<reference evidence="2 3" key="1">
    <citation type="submission" date="2023-11" db="EMBL/GenBank/DDBJ databases">
        <title>Halocaridina rubra genome assembly.</title>
        <authorList>
            <person name="Smith C."/>
        </authorList>
    </citation>
    <scope>NUCLEOTIDE SEQUENCE [LARGE SCALE GENOMIC DNA]</scope>
    <source>
        <strain evidence="2">EP-1</strain>
        <tissue evidence="2">Whole</tissue>
    </source>
</reference>
<proteinExistence type="predicted"/>
<accession>A0AAN8WP96</accession>
<dbReference type="Proteomes" id="UP001381693">
    <property type="component" value="Unassembled WGS sequence"/>
</dbReference>
<organism evidence="2 3">
    <name type="scientific">Halocaridina rubra</name>
    <name type="common">Hawaiian red shrimp</name>
    <dbReference type="NCBI Taxonomy" id="373956"/>
    <lineage>
        <taxon>Eukaryota</taxon>
        <taxon>Metazoa</taxon>
        <taxon>Ecdysozoa</taxon>
        <taxon>Arthropoda</taxon>
        <taxon>Crustacea</taxon>
        <taxon>Multicrustacea</taxon>
        <taxon>Malacostraca</taxon>
        <taxon>Eumalacostraca</taxon>
        <taxon>Eucarida</taxon>
        <taxon>Decapoda</taxon>
        <taxon>Pleocyemata</taxon>
        <taxon>Caridea</taxon>
        <taxon>Atyoidea</taxon>
        <taxon>Atyidae</taxon>
        <taxon>Halocaridina</taxon>
    </lineage>
</organism>
<dbReference type="AlphaFoldDB" id="A0AAN8WP96"/>
<name>A0AAN8WP96_HALRR</name>
<gene>
    <name evidence="2" type="ORF">SK128_021822</name>
</gene>
<evidence type="ECO:0000256" key="1">
    <source>
        <dbReference type="SAM" id="MobiDB-lite"/>
    </source>
</evidence>
<comment type="caution">
    <text evidence="2">The sequence shown here is derived from an EMBL/GenBank/DDBJ whole genome shotgun (WGS) entry which is preliminary data.</text>
</comment>